<accession>A0ABU2U9S2</accession>
<evidence type="ECO:0000313" key="2">
    <source>
        <dbReference type="EMBL" id="MDT0469918.1"/>
    </source>
</evidence>
<keyword evidence="3" id="KW-1185">Reference proteome</keyword>
<proteinExistence type="predicted"/>
<gene>
    <name evidence="2" type="ORF">RM764_44540</name>
</gene>
<dbReference type="EMBL" id="JAVREY010000141">
    <property type="protein sequence ID" value="MDT0469918.1"/>
    <property type="molecule type" value="Genomic_DNA"/>
</dbReference>
<evidence type="ECO:0000313" key="3">
    <source>
        <dbReference type="Proteomes" id="UP001183809"/>
    </source>
</evidence>
<organism evidence="2 3">
    <name type="scientific">Streptomyces gibsoniae</name>
    <dbReference type="NCBI Taxonomy" id="3075529"/>
    <lineage>
        <taxon>Bacteria</taxon>
        <taxon>Bacillati</taxon>
        <taxon>Actinomycetota</taxon>
        <taxon>Actinomycetes</taxon>
        <taxon>Kitasatosporales</taxon>
        <taxon>Streptomycetaceae</taxon>
        <taxon>Streptomyces</taxon>
    </lineage>
</organism>
<comment type="caution">
    <text evidence="2">The sequence shown here is derived from an EMBL/GenBank/DDBJ whole genome shotgun (WGS) entry which is preliminary data.</text>
</comment>
<protein>
    <submittedName>
        <fullName evidence="2">Uncharacterized protein</fullName>
    </submittedName>
</protein>
<keyword evidence="1" id="KW-0472">Membrane</keyword>
<dbReference type="RefSeq" id="WP_311701335.1">
    <property type="nucleotide sequence ID" value="NZ_JAVREY010000141.1"/>
</dbReference>
<reference evidence="3" key="1">
    <citation type="submission" date="2023-07" db="EMBL/GenBank/DDBJ databases">
        <title>30 novel species of actinomycetes from the DSMZ collection.</title>
        <authorList>
            <person name="Nouioui I."/>
        </authorList>
    </citation>
    <scope>NUCLEOTIDE SEQUENCE [LARGE SCALE GENOMIC DNA]</scope>
    <source>
        <strain evidence="3">DSM 41699</strain>
    </source>
</reference>
<sequence>MPDTDTLQFFLVALAGAGLLGLAAMRTYPRDLATAQQSTRRIAQSLRAQPAKES</sequence>
<feature type="transmembrane region" description="Helical" evidence="1">
    <location>
        <begin position="6"/>
        <end position="25"/>
    </location>
</feature>
<evidence type="ECO:0000256" key="1">
    <source>
        <dbReference type="SAM" id="Phobius"/>
    </source>
</evidence>
<dbReference type="Proteomes" id="UP001183809">
    <property type="component" value="Unassembled WGS sequence"/>
</dbReference>
<name>A0ABU2U9S2_9ACTN</name>
<keyword evidence="1" id="KW-1133">Transmembrane helix</keyword>
<keyword evidence="1" id="KW-0812">Transmembrane</keyword>